<dbReference type="InterPro" id="IPR035986">
    <property type="entry name" value="PKD_dom_sf"/>
</dbReference>
<keyword evidence="1" id="KW-0732">Signal</keyword>
<dbReference type="PATRIC" id="fig|946077.3.peg.168"/>
<reference evidence="3 4" key="1">
    <citation type="journal article" date="2012" name="J. Bacteriol.">
        <title>Genome Sequence of the Halotolerant Bacterium Imtechella halotolerans K1T.</title>
        <authorList>
            <person name="Kumar S."/>
            <person name="Vikram S."/>
            <person name="Subramanian S."/>
            <person name="Raghava G.P."/>
            <person name="Pinnaka A.K."/>
        </authorList>
    </citation>
    <scope>NUCLEOTIDE SEQUENCE [LARGE SCALE GENOMIC DNA]</scope>
    <source>
        <strain evidence="3 4">K1</strain>
    </source>
</reference>
<dbReference type="InterPro" id="IPR047589">
    <property type="entry name" value="DUF11_rpt"/>
</dbReference>
<dbReference type="CDD" id="cd00146">
    <property type="entry name" value="PKD"/>
    <property type="match status" value="1"/>
</dbReference>
<proteinExistence type="predicted"/>
<dbReference type="InterPro" id="IPR025667">
    <property type="entry name" value="SprB_repeat"/>
</dbReference>
<organism evidence="3 4">
    <name type="scientific">Imtechella halotolerans K1</name>
    <dbReference type="NCBI Taxonomy" id="946077"/>
    <lineage>
        <taxon>Bacteria</taxon>
        <taxon>Pseudomonadati</taxon>
        <taxon>Bacteroidota</taxon>
        <taxon>Flavobacteriia</taxon>
        <taxon>Flavobacteriales</taxon>
        <taxon>Flavobacteriaceae</taxon>
        <taxon>Imtechella</taxon>
    </lineage>
</organism>
<dbReference type="Pfam" id="PF13573">
    <property type="entry name" value="SprB"/>
    <property type="match status" value="12"/>
</dbReference>
<dbReference type="STRING" id="946077.W5A_00825"/>
<evidence type="ECO:0000313" key="4">
    <source>
        <dbReference type="Proteomes" id="UP000005938"/>
    </source>
</evidence>
<dbReference type="eggNOG" id="COG2911">
    <property type="taxonomic scope" value="Bacteria"/>
</dbReference>
<gene>
    <name evidence="3" type="ORF">W5A_00825</name>
</gene>
<dbReference type="Gene3D" id="2.60.40.740">
    <property type="match status" value="1"/>
</dbReference>
<dbReference type="SUPFAM" id="SSF49299">
    <property type="entry name" value="PKD domain"/>
    <property type="match status" value="1"/>
</dbReference>
<evidence type="ECO:0000313" key="3">
    <source>
        <dbReference type="EMBL" id="EID76522.1"/>
    </source>
</evidence>
<dbReference type="OrthoDB" id="607469at2"/>
<dbReference type="NCBIfam" id="TIGR04131">
    <property type="entry name" value="Bac_Flav_CTERM"/>
    <property type="match status" value="1"/>
</dbReference>
<dbReference type="Pfam" id="PF13585">
    <property type="entry name" value="CHU_C"/>
    <property type="match status" value="1"/>
</dbReference>
<feature type="chain" id="PRO_5003635526" description="DUF11 domain-containing protein" evidence="1">
    <location>
        <begin position="27"/>
        <end position="3778"/>
    </location>
</feature>
<name>I0WJF6_9FLAO</name>
<keyword evidence="4" id="KW-1185">Reference proteome</keyword>
<dbReference type="eggNOG" id="COG3291">
    <property type="taxonomic scope" value="Bacteria"/>
</dbReference>
<dbReference type="Pfam" id="PF01345">
    <property type="entry name" value="DUF11"/>
    <property type="match status" value="1"/>
</dbReference>
<dbReference type="InterPro" id="IPR001434">
    <property type="entry name" value="OmcB-like_DUF11"/>
</dbReference>
<accession>I0WJF6</accession>
<dbReference type="Proteomes" id="UP000005938">
    <property type="component" value="Unassembled WGS sequence"/>
</dbReference>
<sequence>MKKGFLKYLNFSCYLSLLFVASSLQAQVKNPFDIRYQDNIRGELTFIANNIVNSQTSSSSANTAYNFTGDNSSYNDDLNMQYIDIDGDPNTFSSSSATLTIPDPGCSRVRYAGLYWSAVYKYNDGNDSNSGRFNDYNQVKFRIPGGTYQDLTADEVLFNGFGDSDFGDYSPYAAYKDVTTLLTSLPDPNGEYFVANVRASTGDDITGGVSGGWTLVIVYENPTYPGKYITTYDGYAGIKSGQSVDIPYNGFITLPPPYPVNAKLAVAALEGDNRITGDQLSIKANSNSSFTTLGNSGNPNDNFFNSNITIDGAVQNARNPNSLNTLGWDVDLFSIVNPSQNVIPNNETGAILRASSTGDKYDIFFSSIDVEIIEPDIVLLKTVEDIGGNDIGGADVTLGQILEYVLTFQNNGNDDAINYSIRDILPINTNFISADFTNAPGTTFTHDPSTRQLLFQIPDNLVEKGDPAYTIRIRVQVVENCNELQDACANIIQNQAYGTYRGELNDNQISDDPSFAQWDACGFGTPAPANFLVDIDDCDFRRTEVLCGSNITLTAGNGFTSYQWRNGAGTVIGNTQSITVNTPGTYIVTKTAPAPCVSFDETIDVIFYGPNTTNPIIPFADEVVTCVNDGSQLPKIYLCGLNDERFLNLNLTDASVVNWQQLVEGSCTLNTLDNCPNTNENCSWNTIATGSSYNVSTEGEYRIEIIYQNGCPAYYYFKVYTNPLNPDVRKQDILCGNDGEITVINVPSSDYEFQLINQATNAVVQTWQTNPTFNVSTPGAYTVEIRQTLVTNGCTFYVRDIGILERDFNVNVIKQDVDCTNLGSIRLQANNALPQYYYELYTNSNTLIASHGPSDDNDYTFTGLNPGDYRVRLYTDNGCEFDGTVTINNLNNLALIARTSQHITCKEGNIQMQSTGGLTPHLYAIWNYTPENGALKPAISYADYASIPNSAWQSSQIFDIPIGAQGTYQFIVVDRNGCFALSNLEDIELIPPIEYTVKPEDIKCYGESTGSIGINIISAGQGGYKIKYELVAPDGTILTTNSGTYGNLAAGQYELIVYQFHGSFDADGACIFRHDITINQPDSPLTGQAEITTTLKCDPTNAIVGATLTAINVSGGTAPYQYSINGIDFSNTTGVFNNLSAGTYTLTIRDANGCIITDTETIQALNPPTDLTITATTPTCPALSSDVNLTVIGGTAPYIFEIIAPTSEAINNGSNPLFPGLTAGTYTFRVTDSNGCYYEENYTIDRVVPIDIIGQTTKNIDCFGTASGEALFTVSGFSTTYSYILNSNPPITGQTSSNISLTGLLAGTYTITVTDELTGCTDQATIEIETPTTALSLTVSNTPITCISDASIQASATGGWGGFEYSLQLPDGSVIGPQNNGIFNNLTQEGQYIVTVTDINGCIETSQITLETPVPITASLLVTDWCVDANGASFTVTAAGGQPPYLYSFSGSTPSANNTFTNLPSISSGPVKVIDAYGCWVEIEVPAFQDKLIAIASLTKDLDCSPSPDGNIEVTINGGYQPYTYEVNYNGGGYNGTPITAGATTFNYPVVNPGTYQFKIVDEKGCETESNIITVTPKVSPSITAVTQIQPILCHGDASGAIEIEIDRTTGLLPFDITITGQTTGHTETITDSFDYEIIFSGLPADTYDIILQDAKGCQAVHSITISEPDPITFDLNQSYITCIPGGTSLGEIIIENVIGGTAPYTYYWRNNFGSSDFYPALSAENHTFTVIDYGFYEVEIVDANGCSTIKSLTMASPPNGLEINISTTAANCITGATATVTVISSIGSNNYEFAILEFPTSPYANPSNYLPPTAPSVDSHTFTGLIPGVEYTFVVYDKDTNCYFLESANIPPLAAPSIEVSALTHHNISCTGANDGSIDFTVSGYDVGATGIHYEIFYSSSILSTGIYGTITPTGTSTTLNNIGPLDQGSYYIVVQEIGGPNDGCKNASQQFSILESTIPLEVEANAIDNDNCHLNAGKVHAIAQHGTGPYQYIILSDTATAPDETNAAWSSVNLFNVEAGNYIVYAMDAYGCIVNDPVVVEADPTIDISLSIVDDCVVEGNFEVLVHFANATDIGVAPYSISINGGVFQQITMPYTITGLSSGLLTVVVRDSNGCDETETLTVLKPLGAYAVVTNQPSCLNNDGELQVNASGGSGNFEYIAFNITTSVSYGPQPNGLFTGLSAGQYEITITDTSTACPITLNATLEEPIPVIFNAIPTDVNCFGGSDGTITIELDPSNTDTPYTYSVNDGTSTITQTNPVFTGLSAGTYTVTVTSGKNCSDSKTVSINQPTNLTATAIATDFACDPDNTVLTSEITVTASGGTAPYLYSIDNVNFGTSNIFQIVDNGSVQTPTIYVRDANGCVANDTVIINPLPEITAVLVSQNTAITCINDEEVTVTITGGSGNFEVTLLPNGPTQIINGNTATFTINSAGSYTFQVTDLGTLCYFITQPYIINPYDTIAATATTASDVTCFGDNNGSVSLNVSGYTGNYNYNLLDSSNNSVATGTENTATNPIVITGLNGGIYTILVTATDAPYCDAITNTFTIRTPSTPLAVTLLKTADVTCSNDQGEIQAIATGGWGSYTFRFTNITSGTPVLLQDFNANNYLTGLDAGTYEVTVRDANGCEETDTVELEIPIPITATIAASHTTLDCFGDTNASISVTASGGSGIYEYKLQYYDSNSVLQTSPIQLSPIFNNLGAGTYSVIVSDTWSCEVQTIELTIAEPTEVQASLVLDAQVTCTTDARLILSATGGTGPYEFSSSQNGPFIPFASGTSHTFTNVTPGTYQYYIRDSFGCVGQVSNQLVVDPVTPLEIHLDLTAAIINCTGQFSADIYATATGGLGNYQYELLDDPSAMIPIAGPQPTGLFTGLPAGTYYIQVTSEDCAEVSSPVVITDPDPLETVTNTFTNVTCFGDNDGTITVEMSGGTGIIKYAISPSLDKFDTINHFTDLAPGNYTVVAQDANGCYEVFDFTITQPDLLEVVSHSVTDEICFNAMDGTATITLTGGTAPYYVSLNSSDPSDFIEIVGDTYTFTGLIPGVHFIFYKDANDCEHYLILDEILPGVELTPTYEVDYNCTANVPGNVLTISVNPNVVADVTYSLNGGTPQQSNIFTDVPHGNHIITVSHSNGCREDLPIIIEEKFPLLMDSRNSEDVSCFGGNDGSIQLVMSGGNGLIEYELSSNLGVWVTSGTFTNLIAGNYTIRVRDEINCELEFNFTINEPLELTASITASTNEICLGDANGTATINVTGGTAPYQTSLNSNTNYVTGQFDFTGLTVGPHTIYVRDANNCETSVQVIITEGVDILPSVDAYTVDYNCMSNVPGNILTINVNTSVVGDVTFSLNGGTPQQSNIFTDVAAGSHTVTINHINGCSVPLEVIIEAKQPLLLVSSDFTNVLCNGGNDGSITLVMSGGNGTIEYELSSNPGVWVTSGIFNGLTAGNYTVNVRDEINCTQTYNFTINQPTSLNSSIVSIQPEICAGDRDGSAQITVSGGTAPYSTRLNTQSNFVQGQFTFNNLAGGNYTVFIRDANNCEITLPVTIDYGANLTANVQVTYGCENNMPSNTVIVNIDPTVIGDVVFTLNGVDQYENIFYNVPPGPQIIEILHPNGCYDVVTFSINDIQPLTLQAVQNNINQITAIASGGAGGYQYYFNDRPYGTKNTYYINQSGWYDVKVVDANGCEAYAQIYMEFIDICIPDHFTPNQDGNNDSWSPCNTEGFPNIYTKIYDRYGRQVALLRVGDSWDGTYNGQELPTGDYWYVIKLKGENDPREFVGHFTLYR</sequence>
<comment type="caution">
    <text evidence="3">The sequence shown here is derived from an EMBL/GenBank/DDBJ whole genome shotgun (WGS) entry which is preliminary data.</text>
</comment>
<evidence type="ECO:0000259" key="2">
    <source>
        <dbReference type="Pfam" id="PF01345"/>
    </source>
</evidence>
<evidence type="ECO:0000256" key="1">
    <source>
        <dbReference type="SAM" id="SignalP"/>
    </source>
</evidence>
<dbReference type="RefSeq" id="WP_008236422.1">
    <property type="nucleotide sequence ID" value="NZ_AJJU01000002.1"/>
</dbReference>
<dbReference type="InterPro" id="IPR026341">
    <property type="entry name" value="T9SS_type_B"/>
</dbReference>
<dbReference type="NCBIfam" id="TIGR01451">
    <property type="entry name" value="B_ant_repeat"/>
    <property type="match status" value="1"/>
</dbReference>
<feature type="signal peptide" evidence="1">
    <location>
        <begin position="1"/>
        <end position="26"/>
    </location>
</feature>
<protein>
    <recommendedName>
        <fullName evidence="2">DUF11 domain-containing protein</fullName>
    </recommendedName>
</protein>
<feature type="domain" description="DUF11" evidence="2">
    <location>
        <begin position="394"/>
        <end position="498"/>
    </location>
</feature>
<dbReference type="EMBL" id="AJJU01000002">
    <property type="protein sequence ID" value="EID76522.1"/>
    <property type="molecule type" value="Genomic_DNA"/>
</dbReference>